<dbReference type="OrthoDB" id="9809491at2"/>
<dbReference type="Pfam" id="PF02669">
    <property type="entry name" value="KdpC"/>
    <property type="match status" value="1"/>
</dbReference>
<keyword evidence="1 11" id="KW-0813">Transport</keyword>
<evidence type="ECO:0000256" key="4">
    <source>
        <dbReference type="ARBA" id="ARBA00022692"/>
    </source>
</evidence>
<dbReference type="GO" id="GO:0008556">
    <property type="term" value="F:P-type potassium transmembrane transporter activity"/>
    <property type="evidence" value="ECO:0007669"/>
    <property type="project" value="InterPro"/>
</dbReference>
<dbReference type="PANTHER" id="PTHR30042:SF2">
    <property type="entry name" value="POTASSIUM-TRANSPORTING ATPASE KDPC SUBUNIT"/>
    <property type="match status" value="1"/>
</dbReference>
<proteinExistence type="inferred from homology"/>
<gene>
    <name evidence="11 12" type="primary">kdpC</name>
    <name evidence="12" type="ORF">I41_09950</name>
</gene>
<keyword evidence="2 11" id="KW-1003">Cell membrane</keyword>
<dbReference type="PIRSF" id="PIRSF001296">
    <property type="entry name" value="K_ATPase_KdpC"/>
    <property type="match status" value="1"/>
</dbReference>
<keyword evidence="10 11" id="KW-0472">Membrane</keyword>
<sequence>MLSQLRPAVVIFLALTLVTGVAYPLLITGVSQVAFSRQAQGSLIERDGHVVGSELIGQAFTGSKYFWSRPSAAGYNGAASTGSNLGPTNPAQLDAVKQRIADLRAAHGDEKPVPIDLVTASASGLDPHITPAAAEYQLERVARERGMTPDAVRQAVVDATEGRTFGLLGEPSVNVLRLNLALDAAQSGE</sequence>
<keyword evidence="8 11" id="KW-1133">Transmembrane helix</keyword>
<name>A0A517TTY2_9BACT</name>
<evidence type="ECO:0000256" key="8">
    <source>
        <dbReference type="ARBA" id="ARBA00022989"/>
    </source>
</evidence>
<evidence type="ECO:0000256" key="1">
    <source>
        <dbReference type="ARBA" id="ARBA00022448"/>
    </source>
</evidence>
<keyword evidence="5 11" id="KW-0547">Nucleotide-binding</keyword>
<dbReference type="HAMAP" id="MF_00276">
    <property type="entry name" value="KdpC"/>
    <property type="match status" value="1"/>
</dbReference>
<comment type="subcellular location">
    <subcellularLocation>
        <location evidence="11">Cell membrane</location>
        <topology evidence="11">Single-pass membrane protein</topology>
    </subcellularLocation>
</comment>
<evidence type="ECO:0000256" key="3">
    <source>
        <dbReference type="ARBA" id="ARBA00022538"/>
    </source>
</evidence>
<comment type="function">
    <text evidence="11">Part of the high-affinity ATP-driven potassium transport (or Kdp) system, which catalyzes the hydrolysis of ATP coupled with the electrogenic transport of potassium into the cytoplasm. This subunit acts as a catalytic chaperone that increases the ATP-binding affinity of the ATP-hydrolyzing subunit KdpB by the formation of a transient KdpB/KdpC/ATP ternary complex.</text>
</comment>
<accession>A0A517TTY2</accession>
<evidence type="ECO:0000256" key="6">
    <source>
        <dbReference type="ARBA" id="ARBA00022840"/>
    </source>
</evidence>
<dbReference type="InterPro" id="IPR003820">
    <property type="entry name" value="KdpC"/>
</dbReference>
<dbReference type="Proteomes" id="UP000317909">
    <property type="component" value="Chromosome"/>
</dbReference>
<keyword evidence="4 11" id="KW-0812">Transmembrane</keyword>
<evidence type="ECO:0000256" key="2">
    <source>
        <dbReference type="ARBA" id="ARBA00022475"/>
    </source>
</evidence>
<evidence type="ECO:0000256" key="9">
    <source>
        <dbReference type="ARBA" id="ARBA00023065"/>
    </source>
</evidence>
<dbReference type="NCBIfam" id="NF001454">
    <property type="entry name" value="PRK00315.1"/>
    <property type="match status" value="1"/>
</dbReference>
<keyword evidence="3 11" id="KW-0633">Potassium transport</keyword>
<keyword evidence="7 11" id="KW-0630">Potassium</keyword>
<dbReference type="RefSeq" id="WP_145431405.1">
    <property type="nucleotide sequence ID" value="NZ_CP036339.1"/>
</dbReference>
<reference evidence="12 13" key="1">
    <citation type="submission" date="2019-02" db="EMBL/GenBank/DDBJ databases">
        <title>Deep-cultivation of Planctomycetes and their phenomic and genomic characterization uncovers novel biology.</title>
        <authorList>
            <person name="Wiegand S."/>
            <person name="Jogler M."/>
            <person name="Boedeker C."/>
            <person name="Pinto D."/>
            <person name="Vollmers J."/>
            <person name="Rivas-Marin E."/>
            <person name="Kohn T."/>
            <person name="Peeters S.H."/>
            <person name="Heuer A."/>
            <person name="Rast P."/>
            <person name="Oberbeckmann S."/>
            <person name="Bunk B."/>
            <person name="Jeske O."/>
            <person name="Meyerdierks A."/>
            <person name="Storesund J.E."/>
            <person name="Kallscheuer N."/>
            <person name="Luecker S."/>
            <person name="Lage O.M."/>
            <person name="Pohl T."/>
            <person name="Merkel B.J."/>
            <person name="Hornburger P."/>
            <person name="Mueller R.-W."/>
            <person name="Bruemmer F."/>
            <person name="Labrenz M."/>
            <person name="Spormann A.M."/>
            <person name="Op den Camp H."/>
            <person name="Overmann J."/>
            <person name="Amann R."/>
            <person name="Jetten M.S.M."/>
            <person name="Mascher T."/>
            <person name="Medema M.H."/>
            <person name="Devos D.P."/>
            <person name="Kaster A.-K."/>
            <person name="Ovreas L."/>
            <person name="Rohde M."/>
            <person name="Galperin M.Y."/>
            <person name="Jogler C."/>
        </authorList>
    </citation>
    <scope>NUCLEOTIDE SEQUENCE [LARGE SCALE GENOMIC DNA]</scope>
    <source>
        <strain evidence="12 13">I41</strain>
    </source>
</reference>
<evidence type="ECO:0000256" key="7">
    <source>
        <dbReference type="ARBA" id="ARBA00022958"/>
    </source>
</evidence>
<keyword evidence="6 11" id="KW-0067">ATP-binding</keyword>
<evidence type="ECO:0000256" key="11">
    <source>
        <dbReference type="HAMAP-Rule" id="MF_00276"/>
    </source>
</evidence>
<evidence type="ECO:0000313" key="12">
    <source>
        <dbReference type="EMBL" id="QDT71834.1"/>
    </source>
</evidence>
<dbReference type="GO" id="GO:0005886">
    <property type="term" value="C:plasma membrane"/>
    <property type="evidence" value="ECO:0007669"/>
    <property type="project" value="UniProtKB-SubCell"/>
</dbReference>
<comment type="subunit">
    <text evidence="11">The system is composed of three essential subunits: KdpA, KdpB and KdpC.</text>
</comment>
<protein>
    <recommendedName>
        <fullName evidence="11">Potassium-transporting ATPase KdpC subunit</fullName>
    </recommendedName>
    <alternativeName>
        <fullName evidence="11">ATP phosphohydrolase [potassium-transporting] C chain</fullName>
    </alternativeName>
    <alternativeName>
        <fullName evidence="11">Potassium-binding and translocating subunit C</fullName>
    </alternativeName>
    <alternativeName>
        <fullName evidence="11">Potassium-translocating ATPase C chain</fullName>
    </alternativeName>
</protein>
<dbReference type="EMBL" id="CP036339">
    <property type="protein sequence ID" value="QDT71834.1"/>
    <property type="molecule type" value="Genomic_DNA"/>
</dbReference>
<dbReference type="PANTHER" id="PTHR30042">
    <property type="entry name" value="POTASSIUM-TRANSPORTING ATPASE C CHAIN"/>
    <property type="match status" value="1"/>
</dbReference>
<dbReference type="KEGG" id="llh:I41_09950"/>
<dbReference type="NCBIfam" id="TIGR00681">
    <property type="entry name" value="kdpC"/>
    <property type="match status" value="1"/>
</dbReference>
<comment type="similarity">
    <text evidence="11">Belongs to the KdpC family.</text>
</comment>
<evidence type="ECO:0000256" key="5">
    <source>
        <dbReference type="ARBA" id="ARBA00022741"/>
    </source>
</evidence>
<dbReference type="AlphaFoldDB" id="A0A517TTY2"/>
<evidence type="ECO:0000256" key="10">
    <source>
        <dbReference type="ARBA" id="ARBA00023136"/>
    </source>
</evidence>
<evidence type="ECO:0000313" key="13">
    <source>
        <dbReference type="Proteomes" id="UP000317909"/>
    </source>
</evidence>
<keyword evidence="9 11" id="KW-0406">Ion transport</keyword>
<dbReference type="GO" id="GO:0005524">
    <property type="term" value="F:ATP binding"/>
    <property type="evidence" value="ECO:0007669"/>
    <property type="project" value="UniProtKB-UniRule"/>
</dbReference>
<keyword evidence="13" id="KW-1185">Reference proteome</keyword>
<organism evidence="12 13">
    <name type="scientific">Lacipirellula limnantheis</name>
    <dbReference type="NCBI Taxonomy" id="2528024"/>
    <lineage>
        <taxon>Bacteria</taxon>
        <taxon>Pseudomonadati</taxon>
        <taxon>Planctomycetota</taxon>
        <taxon>Planctomycetia</taxon>
        <taxon>Pirellulales</taxon>
        <taxon>Lacipirellulaceae</taxon>
        <taxon>Lacipirellula</taxon>
    </lineage>
</organism>